<evidence type="ECO:0000313" key="2">
    <source>
        <dbReference type="Proteomes" id="UP000006008"/>
    </source>
</evidence>
<evidence type="ECO:0000313" key="1">
    <source>
        <dbReference type="EMBL" id="EHB92861.1"/>
    </source>
</evidence>
<reference evidence="1 2" key="1">
    <citation type="submission" date="2011-08" db="EMBL/GenBank/DDBJ databases">
        <title>The Genome Sequence of Alistipes indistinctus YIT 12060.</title>
        <authorList>
            <consortium name="The Broad Institute Genome Sequencing Platform"/>
            <person name="Earl A."/>
            <person name="Ward D."/>
            <person name="Feldgarden M."/>
            <person name="Gevers D."/>
            <person name="Morotomi M."/>
            <person name="Young S.K."/>
            <person name="Zeng Q."/>
            <person name="Gargeya S."/>
            <person name="Fitzgerald M."/>
            <person name="Haas B."/>
            <person name="Abouelleil A."/>
            <person name="Alvarado L."/>
            <person name="Arachchi H.M."/>
            <person name="Berlin A."/>
            <person name="Brown A."/>
            <person name="Chapman S.B."/>
            <person name="Chen Z."/>
            <person name="Dunbar C."/>
            <person name="Freedman E."/>
            <person name="Gearin G."/>
            <person name="Gellesch M."/>
            <person name="Goldberg J."/>
            <person name="Griggs A."/>
            <person name="Gujja S."/>
            <person name="Heiman D."/>
            <person name="Howarth C."/>
            <person name="Larson L."/>
            <person name="Lui A."/>
            <person name="MacDonald P.J.P."/>
            <person name="Montmayeur A."/>
            <person name="Murphy C."/>
            <person name="Neiman D."/>
            <person name="Pearson M."/>
            <person name="Priest M."/>
            <person name="Roberts A."/>
            <person name="Saif S."/>
            <person name="Shea T."/>
            <person name="Shenoy N."/>
            <person name="Sisk P."/>
            <person name="Stolte C."/>
            <person name="Sykes S."/>
            <person name="Wortman J."/>
            <person name="Nusbaum C."/>
            <person name="Birren B."/>
        </authorList>
    </citation>
    <scope>NUCLEOTIDE SEQUENCE [LARGE SCALE GENOMIC DNA]</scope>
    <source>
        <strain evidence="1 2">YIT 12060</strain>
    </source>
</reference>
<keyword evidence="2" id="KW-1185">Reference proteome</keyword>
<proteinExistence type="predicted"/>
<name>G5H6L4_9BACT</name>
<comment type="caution">
    <text evidence="1">The sequence shown here is derived from an EMBL/GenBank/DDBJ whole genome shotgun (WGS) entry which is preliminary data.</text>
</comment>
<dbReference type="Proteomes" id="UP000006008">
    <property type="component" value="Unassembled WGS sequence"/>
</dbReference>
<dbReference type="EMBL" id="ADLD01000008">
    <property type="protein sequence ID" value="EHB92861.1"/>
    <property type="molecule type" value="Genomic_DNA"/>
</dbReference>
<dbReference type="HOGENOM" id="CLU_3131536_0_0_10"/>
<accession>G5H6L4</accession>
<protein>
    <submittedName>
        <fullName evidence="1">Uncharacterized protein</fullName>
    </submittedName>
</protein>
<sequence length="49" mass="5866">MFVRYINTTTDGYLFLDVGRDCGYLYIPQKYFHNHPEEEEQQGYIKGKS</sequence>
<dbReference type="AlphaFoldDB" id="G5H6L4"/>
<gene>
    <name evidence="1" type="ORF">HMPREF9450_00574</name>
</gene>
<organism evidence="1 2">
    <name type="scientific">Alistipes indistinctus YIT 12060</name>
    <dbReference type="NCBI Taxonomy" id="742725"/>
    <lineage>
        <taxon>Bacteria</taxon>
        <taxon>Pseudomonadati</taxon>
        <taxon>Bacteroidota</taxon>
        <taxon>Bacteroidia</taxon>
        <taxon>Bacteroidales</taxon>
        <taxon>Rikenellaceae</taxon>
        <taxon>Alistipes</taxon>
    </lineage>
</organism>
<dbReference type="PATRIC" id="fig|742725.3.peg.623"/>